<reference evidence="4" key="1">
    <citation type="journal article" date="2020" name="Stud. Mycol.">
        <title>101 Dothideomycetes genomes: a test case for predicting lifestyles and emergence of pathogens.</title>
        <authorList>
            <person name="Haridas S."/>
            <person name="Albert R."/>
            <person name="Binder M."/>
            <person name="Bloem J."/>
            <person name="Labutti K."/>
            <person name="Salamov A."/>
            <person name="Andreopoulos B."/>
            <person name="Baker S."/>
            <person name="Barry K."/>
            <person name="Bills G."/>
            <person name="Bluhm B."/>
            <person name="Cannon C."/>
            <person name="Castanera R."/>
            <person name="Culley D."/>
            <person name="Daum C."/>
            <person name="Ezra D."/>
            <person name="Gonzalez J."/>
            <person name="Henrissat B."/>
            <person name="Kuo A."/>
            <person name="Liang C."/>
            <person name="Lipzen A."/>
            <person name="Lutzoni F."/>
            <person name="Magnuson J."/>
            <person name="Mondo S."/>
            <person name="Nolan M."/>
            <person name="Ohm R."/>
            <person name="Pangilinan J."/>
            <person name="Park H.-J."/>
            <person name="Ramirez L."/>
            <person name="Alfaro M."/>
            <person name="Sun H."/>
            <person name="Tritt A."/>
            <person name="Yoshinaga Y."/>
            <person name="Zwiers L.-H."/>
            <person name="Turgeon B."/>
            <person name="Goodwin S."/>
            <person name="Spatafora J."/>
            <person name="Crous P."/>
            <person name="Grigoriev I."/>
        </authorList>
    </citation>
    <scope>NUCLEOTIDE SEQUENCE</scope>
    <source>
        <strain evidence="4">CBS 675.92</strain>
    </source>
</reference>
<dbReference type="InterPro" id="IPR046520">
    <property type="entry name" value="DUF6697"/>
</dbReference>
<dbReference type="AlphaFoldDB" id="A0A6A5TCX3"/>
<dbReference type="OrthoDB" id="5427977at2759"/>
<evidence type="ECO:0000313" key="3">
    <source>
        <dbReference type="EMBL" id="KAF1948478.1"/>
    </source>
</evidence>
<keyword evidence="5" id="KW-1185">Reference proteome</keyword>
<evidence type="ECO:0000313" key="4">
    <source>
        <dbReference type="EMBL" id="KAF1948606.1"/>
    </source>
</evidence>
<dbReference type="EMBL" id="ML977053">
    <property type="protein sequence ID" value="KAF1948606.1"/>
    <property type="molecule type" value="Genomic_DNA"/>
</dbReference>
<accession>A0A6A5TCX3</accession>
<feature type="region of interest" description="Disordered" evidence="1">
    <location>
        <begin position="42"/>
        <end position="91"/>
    </location>
</feature>
<name>A0A6A5TCX3_9PLEO</name>
<proteinExistence type="predicted"/>
<dbReference type="Pfam" id="PF20411">
    <property type="entry name" value="DUF6697"/>
    <property type="match status" value="1"/>
</dbReference>
<organism evidence="4 5">
    <name type="scientific">Byssothecium circinans</name>
    <dbReference type="NCBI Taxonomy" id="147558"/>
    <lineage>
        <taxon>Eukaryota</taxon>
        <taxon>Fungi</taxon>
        <taxon>Dikarya</taxon>
        <taxon>Ascomycota</taxon>
        <taxon>Pezizomycotina</taxon>
        <taxon>Dothideomycetes</taxon>
        <taxon>Pleosporomycetidae</taxon>
        <taxon>Pleosporales</taxon>
        <taxon>Massarineae</taxon>
        <taxon>Massarinaceae</taxon>
        <taxon>Byssothecium</taxon>
    </lineage>
</organism>
<dbReference type="Proteomes" id="UP000800035">
    <property type="component" value="Unassembled WGS sequence"/>
</dbReference>
<evidence type="ECO:0000256" key="1">
    <source>
        <dbReference type="SAM" id="MobiDB-lite"/>
    </source>
</evidence>
<feature type="compositionally biased region" description="Polar residues" evidence="1">
    <location>
        <begin position="46"/>
        <end position="56"/>
    </location>
</feature>
<evidence type="ECO:0000259" key="2">
    <source>
        <dbReference type="Pfam" id="PF20411"/>
    </source>
</evidence>
<sequence>MIPPHVIVPPHLRNKNILVPPHLRNGNGLVHFRTIDWTGTNRHRSASATSSINSPLVTDGNVDDPDSTHISPKTFKAPAAPRTEITPPESPTIAAQNDAALAPIKTEEPSTLTLENWKPHFLTTLTPFDTTKIPSLETMTSFAPDVLRNFLGGSEWSPGLNFIEPTGPNLGYCILPNRCYYTLDVSIEPFAPQSAGEHGAKLVPFFNKQPEEAYPDLPFTSKTGSSTENVALFVLRPDPRYNNRKRYFYFGHYTQSRWSDKLDYERMRQCVPAHVREYWAGELTAVGRPEWLSAELLQHFFPKPVYEGRMPGVLDDEGGSVAGAEMEGREEGVKRDVRAFVEELRVWKKEFCMRTAMIGREFVLEAFDRADADDPPALRLYWEYLECVDWKHEFYQTLSTLQGRDPAYSKY</sequence>
<evidence type="ECO:0000313" key="5">
    <source>
        <dbReference type="Proteomes" id="UP000800035"/>
    </source>
</evidence>
<gene>
    <name evidence="4" type="ORF">CC80DRAFT_431229</name>
    <name evidence="3" type="ORF">CC80DRAFT_431467</name>
</gene>
<dbReference type="EMBL" id="ML977057">
    <property type="protein sequence ID" value="KAF1948478.1"/>
    <property type="molecule type" value="Genomic_DNA"/>
</dbReference>
<protein>
    <recommendedName>
        <fullName evidence="2">DUF6697 domain-containing protein</fullName>
    </recommendedName>
</protein>
<feature type="domain" description="DUF6697" evidence="2">
    <location>
        <begin position="142"/>
        <end position="399"/>
    </location>
</feature>